<feature type="region of interest" description="Disordered" evidence="9">
    <location>
        <begin position="98"/>
        <end position="126"/>
    </location>
</feature>
<dbReference type="PANTHER" id="PTHR10871:SF1">
    <property type="entry name" value="SMALL RIBOSOMAL SUBUNIT PROTEIN US13M"/>
    <property type="match status" value="1"/>
</dbReference>
<reference evidence="10 11" key="1">
    <citation type="submission" date="2018-03" db="EMBL/GenBank/DDBJ databases">
        <title>A gene transfer event suggests a long-term partnership between eustigmatophyte algae and a novel lineage of endosymbiotic bacteria.</title>
        <authorList>
            <person name="Yurchenko T."/>
            <person name="Sevcikova T."/>
            <person name="Pribyl P."/>
            <person name="El Karkouri K."/>
            <person name="Klimes V."/>
            <person name="Amaral R."/>
            <person name="Zbrankova V."/>
            <person name="Kim E."/>
            <person name="Raoult D."/>
            <person name="Santos L.M.A."/>
            <person name="Elias M."/>
        </authorList>
    </citation>
    <scope>NUCLEOTIDE SEQUENCE [LARGE SCALE GENOMIC DNA]</scope>
    <source>
        <strain evidence="10">CCALA 838</strain>
    </source>
</reference>
<dbReference type="GO" id="GO:0003735">
    <property type="term" value="F:structural constituent of ribosome"/>
    <property type="evidence" value="ECO:0007669"/>
    <property type="project" value="InterPro"/>
</dbReference>
<comment type="similarity">
    <text evidence="1 7 8">Belongs to the universal ribosomal protein uS13 family.</text>
</comment>
<evidence type="ECO:0000256" key="6">
    <source>
        <dbReference type="ARBA" id="ARBA00035166"/>
    </source>
</evidence>
<name>A0A2P1P8W7_9RICK</name>
<dbReference type="PROSITE" id="PS00646">
    <property type="entry name" value="RIBOSOMAL_S13_1"/>
    <property type="match status" value="1"/>
</dbReference>
<evidence type="ECO:0000256" key="2">
    <source>
        <dbReference type="ARBA" id="ARBA00022730"/>
    </source>
</evidence>
<comment type="subunit">
    <text evidence="7">Part of the 30S ribosomal subunit. Forms a loose heterodimer with protein S19. Forms two bridges to the 50S subunit in the 70S ribosome.</text>
</comment>
<dbReference type="NCBIfam" id="TIGR03631">
    <property type="entry name" value="uS13_bact"/>
    <property type="match status" value="1"/>
</dbReference>
<keyword evidence="4 7" id="KW-0689">Ribosomal protein</keyword>
<comment type="function">
    <text evidence="7">Located at the top of the head of the 30S subunit, it contacts several helices of the 16S rRNA. In the 70S ribosome it contacts the 23S rRNA (bridge B1a) and protein L5 of the 50S subunit (bridge B1b), connecting the 2 subunits; these bridges are implicated in subunit movement. Contacts the tRNAs in the A and P-sites.</text>
</comment>
<dbReference type="PROSITE" id="PS50159">
    <property type="entry name" value="RIBOSOMAL_S13_2"/>
    <property type="match status" value="1"/>
</dbReference>
<keyword evidence="2 7" id="KW-0699">rRNA-binding</keyword>
<evidence type="ECO:0000256" key="1">
    <source>
        <dbReference type="ARBA" id="ARBA00008080"/>
    </source>
</evidence>
<dbReference type="InterPro" id="IPR010979">
    <property type="entry name" value="Ribosomal_uS13-like_H2TH"/>
</dbReference>
<evidence type="ECO:0000256" key="4">
    <source>
        <dbReference type="ARBA" id="ARBA00022980"/>
    </source>
</evidence>
<dbReference type="HAMAP" id="MF_01315">
    <property type="entry name" value="Ribosomal_uS13"/>
    <property type="match status" value="1"/>
</dbReference>
<accession>A0A2P1P8W7</accession>
<dbReference type="GO" id="GO:0015935">
    <property type="term" value="C:small ribosomal subunit"/>
    <property type="evidence" value="ECO:0007669"/>
    <property type="project" value="TreeGrafter"/>
</dbReference>
<dbReference type="InterPro" id="IPR001892">
    <property type="entry name" value="Ribosomal_uS13"/>
</dbReference>
<keyword evidence="3 7" id="KW-0694">RNA-binding</keyword>
<dbReference type="AlphaFoldDB" id="A0A2P1P8W7"/>
<evidence type="ECO:0000256" key="5">
    <source>
        <dbReference type="ARBA" id="ARBA00023274"/>
    </source>
</evidence>
<dbReference type="GO" id="GO:0005829">
    <property type="term" value="C:cytosol"/>
    <property type="evidence" value="ECO:0007669"/>
    <property type="project" value="TreeGrafter"/>
</dbReference>
<dbReference type="GO" id="GO:0006412">
    <property type="term" value="P:translation"/>
    <property type="evidence" value="ECO:0007669"/>
    <property type="project" value="UniProtKB-UniRule"/>
</dbReference>
<dbReference type="KEGG" id="ptc:phytr_7760"/>
<dbReference type="PIRSF" id="PIRSF002134">
    <property type="entry name" value="Ribosomal_S13"/>
    <property type="match status" value="1"/>
</dbReference>
<dbReference type="GO" id="GO:0000049">
    <property type="term" value="F:tRNA binding"/>
    <property type="evidence" value="ECO:0007669"/>
    <property type="project" value="UniProtKB-UniRule"/>
</dbReference>
<evidence type="ECO:0000313" key="11">
    <source>
        <dbReference type="Proteomes" id="UP000241762"/>
    </source>
</evidence>
<dbReference type="InterPro" id="IPR019980">
    <property type="entry name" value="Ribosomal_uS13_bac-type"/>
</dbReference>
<evidence type="ECO:0000256" key="9">
    <source>
        <dbReference type="SAM" id="MobiDB-lite"/>
    </source>
</evidence>
<keyword evidence="7" id="KW-0820">tRNA-binding</keyword>
<dbReference type="EMBL" id="CP027845">
    <property type="protein sequence ID" value="AVP87712.1"/>
    <property type="molecule type" value="Genomic_DNA"/>
</dbReference>
<dbReference type="Gene3D" id="4.10.910.10">
    <property type="entry name" value="30s ribosomal protein s13, domain 2"/>
    <property type="match status" value="1"/>
</dbReference>
<evidence type="ECO:0000256" key="7">
    <source>
        <dbReference type="HAMAP-Rule" id="MF_01315"/>
    </source>
</evidence>
<keyword evidence="5 7" id="KW-0687">Ribonucleoprotein</keyword>
<dbReference type="RefSeq" id="WP_106875035.1">
    <property type="nucleotide sequence ID" value="NZ_CP027845.1"/>
</dbReference>
<evidence type="ECO:0000256" key="8">
    <source>
        <dbReference type="RuleBase" id="RU003830"/>
    </source>
</evidence>
<evidence type="ECO:0000256" key="3">
    <source>
        <dbReference type="ARBA" id="ARBA00022884"/>
    </source>
</evidence>
<dbReference type="InterPro" id="IPR027437">
    <property type="entry name" value="Rbsml_uS13_C"/>
</dbReference>
<dbReference type="Gene3D" id="1.10.8.50">
    <property type="match status" value="1"/>
</dbReference>
<dbReference type="Proteomes" id="UP000241762">
    <property type="component" value="Chromosome"/>
</dbReference>
<evidence type="ECO:0000313" key="10">
    <source>
        <dbReference type="EMBL" id="AVP87712.1"/>
    </source>
</evidence>
<protein>
    <recommendedName>
        <fullName evidence="6 7">Small ribosomal subunit protein uS13</fullName>
    </recommendedName>
</protein>
<gene>
    <name evidence="7" type="primary">rpsM</name>
    <name evidence="10" type="ORF">phytr_7760</name>
</gene>
<organism evidence="10 11">
    <name type="scientific">Candidatus Phycorickettsia trachydisci</name>
    <dbReference type="NCBI Taxonomy" id="2115978"/>
    <lineage>
        <taxon>Bacteria</taxon>
        <taxon>Pseudomonadati</taxon>
        <taxon>Pseudomonadota</taxon>
        <taxon>Alphaproteobacteria</taxon>
        <taxon>Rickettsiales</taxon>
        <taxon>Rickettsiaceae</taxon>
        <taxon>Candidatus Phycorickettsia</taxon>
    </lineage>
</organism>
<sequence length="126" mass="14026">MARVANVNIPDNKKVAIALTYIYGIGLSTAKNICQNVGISEDKRVKELKDAELALLRDFIGNSLKVEGDLRQEVSFNIKKKKDIRCYEGLRHIRGLPVRGQNTHSNARTRKGKKGLSVPGKKIAKK</sequence>
<dbReference type="GO" id="GO:0019843">
    <property type="term" value="F:rRNA binding"/>
    <property type="evidence" value="ECO:0007669"/>
    <property type="project" value="UniProtKB-UniRule"/>
</dbReference>
<dbReference type="OrthoDB" id="9803610at2"/>
<dbReference type="SUPFAM" id="SSF46946">
    <property type="entry name" value="S13-like H2TH domain"/>
    <property type="match status" value="1"/>
</dbReference>
<dbReference type="PANTHER" id="PTHR10871">
    <property type="entry name" value="30S RIBOSOMAL PROTEIN S13/40S RIBOSOMAL PROTEIN S18"/>
    <property type="match status" value="1"/>
</dbReference>
<dbReference type="Pfam" id="PF00416">
    <property type="entry name" value="Ribosomal_S13"/>
    <property type="match status" value="1"/>
</dbReference>
<dbReference type="InterPro" id="IPR018269">
    <property type="entry name" value="Ribosomal_uS13_CS"/>
</dbReference>
<proteinExistence type="inferred from homology"/>
<keyword evidence="11" id="KW-1185">Reference proteome</keyword>
<dbReference type="FunFam" id="1.10.8.50:FF:000001">
    <property type="entry name" value="30S ribosomal protein S13"/>
    <property type="match status" value="1"/>
</dbReference>